<dbReference type="EMBL" id="CP058909">
    <property type="protein sequence ID" value="QLH81533.1"/>
    <property type="molecule type" value="Genomic_DNA"/>
</dbReference>
<dbReference type="KEGG" id="hpel:HZS54_07805"/>
<dbReference type="PROSITE" id="PS51318">
    <property type="entry name" value="TAT"/>
    <property type="match status" value="1"/>
</dbReference>
<evidence type="ECO:0000313" key="2">
    <source>
        <dbReference type="EMBL" id="QLH81533.1"/>
    </source>
</evidence>
<dbReference type="Proteomes" id="UP000509346">
    <property type="component" value="Chromosome"/>
</dbReference>
<dbReference type="PROSITE" id="PS51257">
    <property type="entry name" value="PROKAR_LIPOPROTEIN"/>
    <property type="match status" value="1"/>
</dbReference>
<dbReference type="AlphaFoldDB" id="A0A7D5TAJ0"/>
<dbReference type="RefSeq" id="WP_179921620.1">
    <property type="nucleotide sequence ID" value="NZ_CP058909.1"/>
</dbReference>
<sequence>MDGLTRRRLLAVAGVTALGCCGGFGAGGEAEPTPLDATAVATAVSGSLPTVTEPFPVLVAASHFADSQRAVRSTLGELPDPVPSTGPPDETTRATVRRSVERARENLSAADDAETARERLGELGDARSSAERAASTWAFATDELTRGAVRSRALTLERRVDAFREDRPLVGDPADPVRALLVHSIVGSLAERAGDDATPEWDDYEPASSDAPTAADAEAEQLPDARAVGKRAGAIAEGRARLADARQVDERFTGSLTDPSSLEATFVDARDGLTETLRSGVAEFPGPDADAAELVGTDTEGAGRAVESALRQLHADAHYFADREATADPASDVLARYHGLATADAFETLRDRVSQGDELGVDSAADLRERRDEAVDAVETALAESEERRLARDLLAYPVARMATTDASLREWDQVTLQQAAVGDRARYYIEFAALARATPEAVDETLVELGAF</sequence>
<gene>
    <name evidence="2" type="ORF">HZS54_07805</name>
</gene>
<reference evidence="2 3" key="1">
    <citation type="submission" date="2020-07" db="EMBL/GenBank/DDBJ databases">
        <title>Halosimplex litoreum sp. nov. and Halosimplex rubrum sp. nov., isolated from different salt environments.</title>
        <authorList>
            <person name="Cui H."/>
        </authorList>
    </citation>
    <scope>NUCLEOTIDE SEQUENCE [LARGE SCALE GENOMIC DNA]</scope>
    <source>
        <strain evidence="2 3">R2</strain>
    </source>
</reference>
<dbReference type="OrthoDB" id="350675at2157"/>
<organism evidence="2 3">
    <name type="scientific">Halosimplex pelagicum</name>
    <dbReference type="NCBI Taxonomy" id="869886"/>
    <lineage>
        <taxon>Archaea</taxon>
        <taxon>Methanobacteriati</taxon>
        <taxon>Methanobacteriota</taxon>
        <taxon>Stenosarchaea group</taxon>
        <taxon>Halobacteria</taxon>
        <taxon>Halobacteriales</taxon>
        <taxon>Haloarculaceae</taxon>
        <taxon>Halosimplex</taxon>
    </lineage>
</organism>
<dbReference type="InterPro" id="IPR006311">
    <property type="entry name" value="TAT_signal"/>
</dbReference>
<protein>
    <submittedName>
        <fullName evidence="2">Uncharacterized protein</fullName>
    </submittedName>
</protein>
<accession>A0A7D5TAJ0</accession>
<evidence type="ECO:0000256" key="1">
    <source>
        <dbReference type="SAM" id="MobiDB-lite"/>
    </source>
</evidence>
<proteinExistence type="predicted"/>
<name>A0A7D5TAJ0_9EURY</name>
<feature type="region of interest" description="Disordered" evidence="1">
    <location>
        <begin position="191"/>
        <end position="230"/>
    </location>
</feature>
<feature type="compositionally biased region" description="Low complexity" evidence="1">
    <location>
        <begin position="206"/>
        <end position="216"/>
    </location>
</feature>
<evidence type="ECO:0000313" key="3">
    <source>
        <dbReference type="Proteomes" id="UP000509346"/>
    </source>
</evidence>
<keyword evidence="3" id="KW-1185">Reference proteome</keyword>
<feature type="region of interest" description="Disordered" evidence="1">
    <location>
        <begin position="74"/>
        <end position="96"/>
    </location>
</feature>
<dbReference type="GeneID" id="56082484"/>